<keyword evidence="3" id="KW-1185">Reference proteome</keyword>
<sequence length="821" mass="94855">MNTFFTPRTDKMKWLLSCVIALLFLVSCTDETMLNSTDVKQATVENVGETSRIGISGNACVELADVSTSLGGNTATTRAVSVNSKHLPLIEGSELKARIFIVRVDKDAKTMIDGKEAMDGNKVVLGAGEVKFDEVSYNSDGTIFAKTNDMVEFHWLNDKAFTPKQNEEWYVCGIIGGEYNPDFDRERKNMSLDDKTRKRAEKLYHFYVDFDPNHSPYHNQLDANGNIRVAVPYATGWMKLQMKDGKINFEKWKFRLLGTMIRFKVKRNTDLVKPEGHKYAFASSQITARGGFLMMPPSLFRSSSDLAMDHSFGLDCELRPWNTSIESNFYWMYENDRQIHFNNPGNVNPLDESADYGSPLYEYRYTFDASAMRKGKEKAEYDEFYVWGMPIPKLNYIGQTMLTAERGGFMLGRKQKGNPRYPYADEWLVGQSKPQEWSGEFKVLDFKNKKVKGCGFSVEVGVCRPRFSEMRDGKPAYPWANPLERLAVTNSKTDEMGFHDTNAPHPNEADYGWVNNWSLKSADMKMRFALNNGTMKPQDYHLPTGEEWGIALPNILTSIYNGTLPIGLTGWNNIKSAPNPYFEMFDPEEDDMRPIITAGETHNSNKADMQEERFWNKKPIFYSYFMQDKSRLELYAIRFYGNNKEAQSDKDRRPYGNRYRCAYRWRFMDAGGPDATNDGQGMRLVVQSRWIGNANVTVRDIMDDKWWGECSDSNPLYRTDCYRVLPCVGYPFPKGGSTWRMAYWSRTRWKYDTYDKDNEHSNKTFCYRVLSKDGFDRGHNDNATLHYGVRLMVNRDVDEFGKRAPRQLQKDKDEQRLIRRK</sequence>
<comment type="caution">
    <text evidence="2">The sequence shown here is derived from an EMBL/GenBank/DDBJ whole genome shotgun (WGS) entry which is preliminary data.</text>
</comment>
<proteinExistence type="predicted"/>
<gene>
    <name evidence="2" type="ORF">HMPREF9302_09185</name>
</gene>
<dbReference type="EMBL" id="JRNU01000059">
    <property type="protein sequence ID" value="KGF50942.1"/>
    <property type="molecule type" value="Genomic_DNA"/>
</dbReference>
<evidence type="ECO:0008006" key="4">
    <source>
        <dbReference type="Google" id="ProtNLM"/>
    </source>
</evidence>
<keyword evidence="1" id="KW-0732">Signal</keyword>
<accession>A0A096C7N8</accession>
<dbReference type="OrthoDB" id="1076130at2"/>
<evidence type="ECO:0000313" key="2">
    <source>
        <dbReference type="EMBL" id="KGF50942.1"/>
    </source>
</evidence>
<dbReference type="Proteomes" id="UP000029614">
    <property type="component" value="Unassembled WGS sequence"/>
</dbReference>
<evidence type="ECO:0000313" key="3">
    <source>
        <dbReference type="Proteomes" id="UP000029614"/>
    </source>
</evidence>
<feature type="chain" id="PRO_5001925219" description="Lipoprotein" evidence="1">
    <location>
        <begin position="30"/>
        <end position="821"/>
    </location>
</feature>
<feature type="signal peptide" evidence="1">
    <location>
        <begin position="1"/>
        <end position="29"/>
    </location>
</feature>
<evidence type="ECO:0000256" key="1">
    <source>
        <dbReference type="SAM" id="SignalP"/>
    </source>
</evidence>
<reference evidence="2 3" key="1">
    <citation type="submission" date="2014-07" db="EMBL/GenBank/DDBJ databases">
        <authorList>
            <person name="McCorrison J."/>
            <person name="Sanka R."/>
            <person name="Torralba M."/>
            <person name="Gillis M."/>
            <person name="Haft D.H."/>
            <person name="Methe B."/>
            <person name="Sutton G."/>
            <person name="Nelson K.E."/>
        </authorList>
    </citation>
    <scope>NUCLEOTIDE SEQUENCE [LARGE SCALE GENOMIC DNA]</scope>
    <source>
        <strain evidence="2 3">DNF00058</strain>
    </source>
</reference>
<organism evidence="2 3">
    <name type="scientific">Prevotella amnii DNF00058</name>
    <dbReference type="NCBI Taxonomy" id="1401066"/>
    <lineage>
        <taxon>Bacteria</taxon>
        <taxon>Pseudomonadati</taxon>
        <taxon>Bacteroidota</taxon>
        <taxon>Bacteroidia</taxon>
        <taxon>Bacteroidales</taxon>
        <taxon>Prevotellaceae</taxon>
        <taxon>Prevotella</taxon>
    </lineage>
</organism>
<name>A0A096C7N8_9BACT</name>
<protein>
    <recommendedName>
        <fullName evidence="4">Lipoprotein</fullName>
    </recommendedName>
</protein>
<dbReference type="AlphaFoldDB" id="A0A096C7N8"/>
<dbReference type="RefSeq" id="WP_026302367.1">
    <property type="nucleotide sequence ID" value="NZ_JRNU01000059.1"/>
</dbReference>